<dbReference type="InterPro" id="IPR016071">
    <property type="entry name" value="Staphylococal_nuclease_OB-fold"/>
</dbReference>
<evidence type="ECO:0000259" key="2">
    <source>
        <dbReference type="PROSITE" id="PS50830"/>
    </source>
</evidence>
<keyword evidence="1" id="KW-0732">Signal</keyword>
<dbReference type="InterPro" id="IPR035437">
    <property type="entry name" value="SNase_OB-fold_sf"/>
</dbReference>
<organism evidence="3 4">
    <name type="scientific">Ciceribacter lividus</name>
    <dbReference type="NCBI Taxonomy" id="1197950"/>
    <lineage>
        <taxon>Bacteria</taxon>
        <taxon>Pseudomonadati</taxon>
        <taxon>Pseudomonadota</taxon>
        <taxon>Alphaproteobacteria</taxon>
        <taxon>Hyphomicrobiales</taxon>
        <taxon>Rhizobiaceae</taxon>
        <taxon>Ciceribacter</taxon>
    </lineage>
</organism>
<dbReference type="RefSeq" id="WP_114364931.1">
    <property type="nucleotide sequence ID" value="NZ_QPIX01000014.1"/>
</dbReference>
<keyword evidence="4" id="KW-1185">Reference proteome</keyword>
<gene>
    <name evidence="3" type="ORF">DFR48_11416</name>
</gene>
<dbReference type="SMART" id="SM00318">
    <property type="entry name" value="SNc"/>
    <property type="match status" value="1"/>
</dbReference>
<dbReference type="InterPro" id="IPR010916">
    <property type="entry name" value="TonB_box_CS"/>
</dbReference>
<dbReference type="Pfam" id="PF00565">
    <property type="entry name" value="SNase"/>
    <property type="match status" value="1"/>
</dbReference>
<reference evidence="3 4" key="1">
    <citation type="submission" date="2018-07" db="EMBL/GenBank/DDBJ databases">
        <title>Genomic Encyclopedia of Type Strains, Phase IV (KMG-IV): sequencing the most valuable type-strain genomes for metagenomic binning, comparative biology and taxonomic classification.</title>
        <authorList>
            <person name="Goeker M."/>
        </authorList>
    </citation>
    <scope>NUCLEOTIDE SEQUENCE [LARGE SCALE GENOMIC DNA]</scope>
    <source>
        <strain evidence="3 4">DSM 25528</strain>
    </source>
</reference>
<dbReference type="AlphaFoldDB" id="A0A6I7HH31"/>
<accession>A0A6I7HH31</accession>
<feature type="chain" id="PRO_5026244369" evidence="1">
    <location>
        <begin position="24"/>
        <end position="148"/>
    </location>
</feature>
<comment type="caution">
    <text evidence="3">The sequence shown here is derived from an EMBL/GenBank/DDBJ whole genome shotgun (WGS) entry which is preliminary data.</text>
</comment>
<dbReference type="GO" id="GO:0004519">
    <property type="term" value="F:endonuclease activity"/>
    <property type="evidence" value="ECO:0007669"/>
    <property type="project" value="UniProtKB-KW"/>
</dbReference>
<keyword evidence="3" id="KW-0378">Hydrolase</keyword>
<dbReference type="PROSITE" id="PS00430">
    <property type="entry name" value="TONB_DEPENDENT_REC_1"/>
    <property type="match status" value="1"/>
</dbReference>
<dbReference type="EMBL" id="QPIX01000014">
    <property type="protein sequence ID" value="RCW20358.1"/>
    <property type="molecule type" value="Genomic_DNA"/>
</dbReference>
<proteinExistence type="predicted"/>
<name>A0A6I7HH31_9HYPH</name>
<evidence type="ECO:0000313" key="4">
    <source>
        <dbReference type="Proteomes" id="UP000252582"/>
    </source>
</evidence>
<keyword evidence="3" id="KW-0255">Endonuclease</keyword>
<keyword evidence="3" id="KW-0540">Nuclease</keyword>
<dbReference type="Proteomes" id="UP000252582">
    <property type="component" value="Unassembled WGS sequence"/>
</dbReference>
<feature type="signal peptide" evidence="1">
    <location>
        <begin position="1"/>
        <end position="23"/>
    </location>
</feature>
<evidence type="ECO:0000313" key="3">
    <source>
        <dbReference type="EMBL" id="RCW20358.1"/>
    </source>
</evidence>
<sequence length="148" mass="15767">MRSTSLYALLLLLAAFIGHPAAASGDHLISGPVEAKLIRVVDGDTLLVSAAPWPGHSIETYVRLRGIDAPELHAKCEATRLAAQQARDGLSRLLTTKVSLLAISGDKYYGRVLADIRLEDGRSVADVLLASGLVKSYDGGRKPLHPCN</sequence>
<dbReference type="SUPFAM" id="SSF50199">
    <property type="entry name" value="Staphylococcal nuclease"/>
    <property type="match status" value="1"/>
</dbReference>
<dbReference type="PROSITE" id="PS50830">
    <property type="entry name" value="TNASE_3"/>
    <property type="match status" value="1"/>
</dbReference>
<dbReference type="Gene3D" id="2.40.50.90">
    <property type="match status" value="1"/>
</dbReference>
<feature type="domain" description="TNase-like" evidence="2">
    <location>
        <begin position="31"/>
        <end position="148"/>
    </location>
</feature>
<protein>
    <submittedName>
        <fullName evidence="3">Endonuclease YncB(Thermonuclease family)</fullName>
    </submittedName>
</protein>
<evidence type="ECO:0000256" key="1">
    <source>
        <dbReference type="SAM" id="SignalP"/>
    </source>
</evidence>